<gene>
    <name evidence="3" type="ORF">FLP_08645</name>
</gene>
<dbReference type="EMBL" id="LVEN01000012">
    <property type="protein sequence ID" value="OCB75992.1"/>
    <property type="molecule type" value="Genomic_DNA"/>
</dbReference>
<organism evidence="3 4">
    <name type="scientific">Flavobacterium piscis</name>
    <dbReference type="NCBI Taxonomy" id="1114874"/>
    <lineage>
        <taxon>Bacteria</taxon>
        <taxon>Pseudomonadati</taxon>
        <taxon>Bacteroidota</taxon>
        <taxon>Flavobacteriia</taxon>
        <taxon>Flavobacteriales</taxon>
        <taxon>Flavobacteriaceae</taxon>
        <taxon>Flavobacterium</taxon>
    </lineage>
</organism>
<dbReference type="InterPro" id="IPR013783">
    <property type="entry name" value="Ig-like_fold"/>
</dbReference>
<comment type="caution">
    <text evidence="3">The sequence shown here is derived from an EMBL/GenBank/DDBJ whole genome shotgun (WGS) entry which is preliminary data.</text>
</comment>
<dbReference type="SUPFAM" id="SSF48726">
    <property type="entry name" value="Immunoglobulin"/>
    <property type="match status" value="1"/>
</dbReference>
<keyword evidence="4" id="KW-1185">Reference proteome</keyword>
<accession>A0ABX2XKZ6</accession>
<evidence type="ECO:0000313" key="3">
    <source>
        <dbReference type="EMBL" id="OCB75992.1"/>
    </source>
</evidence>
<keyword evidence="1" id="KW-0732">Signal</keyword>
<dbReference type="Gene3D" id="2.60.40.10">
    <property type="entry name" value="Immunoglobulins"/>
    <property type="match status" value="1"/>
</dbReference>
<protein>
    <recommendedName>
        <fullName evidence="2">PKD-like domain-containing protein</fullName>
    </recommendedName>
</protein>
<evidence type="ECO:0000313" key="4">
    <source>
        <dbReference type="Proteomes" id="UP000093343"/>
    </source>
</evidence>
<proteinExistence type="predicted"/>
<dbReference type="RefSeq" id="WP_083195833.1">
    <property type="nucleotide sequence ID" value="NZ_LVEN01000012.1"/>
</dbReference>
<dbReference type="Proteomes" id="UP000093343">
    <property type="component" value="Unassembled WGS sequence"/>
</dbReference>
<dbReference type="Pfam" id="PF19408">
    <property type="entry name" value="PKD_6"/>
    <property type="match status" value="1"/>
</dbReference>
<sequence>MKNNLFSLWLFLLAVFFTSNSSAQVTLGNTNGIPKTAEAFSALEVISNGKGGLRLPQLTTAQRNTLALAAISDPSKKGLSNGLSIYNTTTNCVEYWNSNRWISLCEGTSQTTISPQPCTNVAADGTGCDQTFTVADPDCPNGPFAMAIVAGNEYAMLSDVNANAGTFKVNFNQNDSVTPHSVLVRVTNSCTNQYKDFIFMQNGVTCEALGTAPAISPGNSTLNLCKGGAVYLSVPVDSANLDEIIWTRNGIEVARGVNYYVATLNGTYNISLGAAGCNVSASNERIIKESGTAPSIISTIIASNNGMICGPSGTITLTAVGASGAVAWFKNGILDTSKTGAKITLTGTADAGDWFAAAGNGGCYSKPSNTVSAIVVIPTGTPITITAANVLVNNTPINLVNSFCSGGSLILKVNNPQAGVSYTWYNDETIITSPYMIPAGQTSILLRMVATDNSGAACPVETRSNEVSITGGSAPGTPTITGNGVICDGAADLTVVPKETGNFTYQWYKNGTLIPETTQTITATEPGAVYTATVTNVKGCISGIATKKIATEVSSMPVLSWVTTSTTANFGDKLTYQVAIENGPATYAWSVDGGATFIGTGASISVTYPSSGTTVNIKVKATNACGTSEEINKTILLSAACPTPVVSAASQTTFSTVAGYGVQAKVAVSNGNQQTYQWYTNTTASTTGGSALSAATSATVNFVPATASPATVYLYCVVTNGCQGNFQGTSPLFTVIVTPDPSTLTPGSGIFSGKTCFDINKSNYGGECGTQVGRNANMTNFQTQNVQPYVFTASATGTKKNLRFVIVDPLGAVQSTNADAVAIPGPVSDSKVVTLSVTYKTTLSDVGSIVYGTTTSQAVNVKIYAVYNDGTNDFSVPVNVKIQDCACCGAFVAAGVWKNFMCHNLGADESADPNTPSISINGAYYTYGTHDPAAKAPQNGEGKLPNYNKYFYANYDAWSDTSRTANDPCPAGYKVPSKDQLTGITKNNTISRVGSWNVGINNYNSGIMFGSSLFLPASGLYENATNSTSYRNQNGYYWCSTGMAGGYNQSSYLFYFNSTMTVMMDSGRNIPYSVRCIEE</sequence>
<dbReference type="InterPro" id="IPR036179">
    <property type="entry name" value="Ig-like_dom_sf"/>
</dbReference>
<reference evidence="4" key="1">
    <citation type="submission" date="2016-03" db="EMBL/GenBank/DDBJ databases">
        <title>Draft genome sequence of Paenibacillus glacialis DSM 22343.</title>
        <authorList>
            <person name="Shin S.-K."/>
            <person name="Yi H."/>
        </authorList>
    </citation>
    <scope>NUCLEOTIDE SEQUENCE [LARGE SCALE GENOMIC DNA]</scope>
    <source>
        <strain evidence="4">CCUG 60099</strain>
    </source>
</reference>
<evidence type="ECO:0000259" key="2">
    <source>
        <dbReference type="Pfam" id="PF19408"/>
    </source>
</evidence>
<dbReference type="InterPro" id="IPR045829">
    <property type="entry name" value="PKD_6"/>
</dbReference>
<feature type="signal peptide" evidence="1">
    <location>
        <begin position="1"/>
        <end position="23"/>
    </location>
</feature>
<feature type="chain" id="PRO_5046207624" description="PKD-like domain-containing protein" evidence="1">
    <location>
        <begin position="24"/>
        <end position="1079"/>
    </location>
</feature>
<feature type="domain" description="PKD-like" evidence="2">
    <location>
        <begin position="572"/>
        <end position="631"/>
    </location>
</feature>
<name>A0ABX2XKZ6_9FLAO</name>
<evidence type="ECO:0000256" key="1">
    <source>
        <dbReference type="SAM" id="SignalP"/>
    </source>
</evidence>